<dbReference type="Proteomes" id="UP000726737">
    <property type="component" value="Unassembled WGS sequence"/>
</dbReference>
<feature type="compositionally biased region" description="Basic residues" evidence="2">
    <location>
        <begin position="91"/>
        <end position="112"/>
    </location>
</feature>
<feature type="compositionally biased region" description="Basic and acidic residues" evidence="2">
    <location>
        <begin position="44"/>
        <end position="54"/>
    </location>
</feature>
<dbReference type="EMBL" id="JAAAJA010000165">
    <property type="protein sequence ID" value="KAG0260070.1"/>
    <property type="molecule type" value="Genomic_DNA"/>
</dbReference>
<sequence>MSVSSRRIPFESTSVFSFPQYYHRTRASHREELSSMNNISLELEPGKELIDPEPRSSLGCPADISATDTDDTGDCSSNSDANNNSDDKKRSSSRHYRNRSLSKTKTRSRPKTVHASGGDYRRVINGKRGHFNRCTPNDKSIKGTDHCHHSLDSAGILTSKFDQLGASMDMPPLSSNFGKASSLFSYQSHYHPVMPLPPPLGDVDDLSPEALFLFAAADVEVLERKLSEERQTRIEIEKQSEEFKKQLQEMEQRMKILTSHCQQMASQQKEDCRTIFSLETRLRQQQIQYQQYELLLFQKRS</sequence>
<name>A0A9P6U4C6_9FUNG</name>
<protein>
    <submittedName>
        <fullName evidence="3">Uncharacterized protein</fullName>
    </submittedName>
</protein>
<keyword evidence="1" id="KW-0175">Coiled coil</keyword>
<keyword evidence="4" id="KW-1185">Reference proteome</keyword>
<evidence type="ECO:0000256" key="1">
    <source>
        <dbReference type="SAM" id="Coils"/>
    </source>
</evidence>
<feature type="coiled-coil region" evidence="1">
    <location>
        <begin position="219"/>
        <end position="267"/>
    </location>
</feature>
<gene>
    <name evidence="3" type="ORF">BG011_002141</name>
</gene>
<feature type="compositionally biased region" description="Low complexity" evidence="2">
    <location>
        <begin position="74"/>
        <end position="84"/>
    </location>
</feature>
<dbReference type="AlphaFoldDB" id="A0A9P6U4C6"/>
<comment type="caution">
    <text evidence="3">The sequence shown here is derived from an EMBL/GenBank/DDBJ whole genome shotgun (WGS) entry which is preliminary data.</text>
</comment>
<accession>A0A9P6U4C6</accession>
<evidence type="ECO:0000313" key="3">
    <source>
        <dbReference type="EMBL" id="KAG0260070.1"/>
    </source>
</evidence>
<proteinExistence type="predicted"/>
<dbReference type="OrthoDB" id="10545110at2759"/>
<organism evidence="3 4">
    <name type="scientific">Mortierella polycephala</name>
    <dbReference type="NCBI Taxonomy" id="41804"/>
    <lineage>
        <taxon>Eukaryota</taxon>
        <taxon>Fungi</taxon>
        <taxon>Fungi incertae sedis</taxon>
        <taxon>Mucoromycota</taxon>
        <taxon>Mortierellomycotina</taxon>
        <taxon>Mortierellomycetes</taxon>
        <taxon>Mortierellales</taxon>
        <taxon>Mortierellaceae</taxon>
        <taxon>Mortierella</taxon>
    </lineage>
</organism>
<evidence type="ECO:0000313" key="4">
    <source>
        <dbReference type="Proteomes" id="UP000726737"/>
    </source>
</evidence>
<feature type="region of interest" description="Disordered" evidence="2">
    <location>
        <begin position="38"/>
        <end position="118"/>
    </location>
</feature>
<evidence type="ECO:0000256" key="2">
    <source>
        <dbReference type="SAM" id="MobiDB-lite"/>
    </source>
</evidence>
<reference evidence="3" key="1">
    <citation type="journal article" date="2020" name="Fungal Divers.">
        <title>Resolving the Mortierellaceae phylogeny through synthesis of multi-gene phylogenetics and phylogenomics.</title>
        <authorList>
            <person name="Vandepol N."/>
            <person name="Liber J."/>
            <person name="Desiro A."/>
            <person name="Na H."/>
            <person name="Kennedy M."/>
            <person name="Barry K."/>
            <person name="Grigoriev I.V."/>
            <person name="Miller A.N."/>
            <person name="O'Donnell K."/>
            <person name="Stajich J.E."/>
            <person name="Bonito G."/>
        </authorList>
    </citation>
    <scope>NUCLEOTIDE SEQUENCE</scope>
    <source>
        <strain evidence="3">KOD948</strain>
    </source>
</reference>